<organism evidence="1 2">
    <name type="scientific">Vreelandella subterranea</name>
    <dbReference type="NCBI Taxonomy" id="416874"/>
    <lineage>
        <taxon>Bacteria</taxon>
        <taxon>Pseudomonadati</taxon>
        <taxon>Pseudomonadota</taxon>
        <taxon>Gammaproteobacteria</taxon>
        <taxon>Oceanospirillales</taxon>
        <taxon>Halomonadaceae</taxon>
        <taxon>Vreelandella</taxon>
    </lineage>
</organism>
<evidence type="ECO:0000313" key="1">
    <source>
        <dbReference type="EMBL" id="SES27948.1"/>
    </source>
</evidence>
<proteinExistence type="predicted"/>
<evidence type="ECO:0000313" key="2">
    <source>
        <dbReference type="Proteomes" id="UP000198505"/>
    </source>
</evidence>
<keyword evidence="2" id="KW-1185">Reference proteome</keyword>
<protein>
    <submittedName>
        <fullName evidence="1">Mu-like prophage protein gp36</fullName>
    </submittedName>
</protein>
<reference evidence="2" key="1">
    <citation type="submission" date="2016-10" db="EMBL/GenBank/DDBJ databases">
        <authorList>
            <person name="Varghese N."/>
            <person name="Submissions S."/>
        </authorList>
    </citation>
    <scope>NUCLEOTIDE SEQUENCE [LARGE SCALE GENOMIC DNA]</scope>
    <source>
        <strain evidence="2">CGMCC 1.6495</strain>
    </source>
</reference>
<dbReference type="Proteomes" id="UP000198505">
    <property type="component" value="Unassembled WGS sequence"/>
</dbReference>
<dbReference type="InterPro" id="IPR009752">
    <property type="entry name" value="Phage_Mu_GpJ"/>
</dbReference>
<gene>
    <name evidence="1" type="ORF">SAMN04487958_1125</name>
</gene>
<dbReference type="EMBL" id="FOGS01000012">
    <property type="protein sequence ID" value="SES27948.1"/>
    <property type="molecule type" value="Genomic_DNA"/>
</dbReference>
<name>A0A1H9W273_9GAMM</name>
<dbReference type="RefSeq" id="WP_092829405.1">
    <property type="nucleotide sequence ID" value="NZ_FOGS01000012.1"/>
</dbReference>
<accession>A0A1H9W273</accession>
<dbReference type="STRING" id="416874.SAMN04487958_1125"/>
<sequence length="137" mass="14700">MPYCTKDDLVERFGENELLDLAADDTGLDVDANKVDGAIADASGEIDGYVSAAGYTVPLSKVPRIITAYACDIARYRLYDDRATEQVTKRYNDAVKFLRSVAKGEVRLGIDSSESAAGSAGSVMMETGRRVFNGGGF</sequence>
<dbReference type="AlphaFoldDB" id="A0A1H9W273"/>
<dbReference type="Pfam" id="PF07030">
    <property type="entry name" value="Phage_Mu_Gp36"/>
    <property type="match status" value="1"/>
</dbReference>